<sequence>MDKQTVQTVLRNYFRLFPNADSIIIADRQKYLYYEPSVHLDLQIKPGDLLPEKSITKEAMDKGYRVKEVIEHEEIYMSYRAISEPIFIGKEIVGAMTAIYPLHATTLHLPYITVRTKDRWVPIHLDDIVYLEAYNRKTSISSSSYKGTHRDNLTEVEAKLPAENFLRCHRSYIVNLHQIKEIHPDSHSTFILKMSNEERVPVSQSYSKRFRQLLDF</sequence>
<evidence type="ECO:0000259" key="1">
    <source>
        <dbReference type="PROSITE" id="PS50930"/>
    </source>
</evidence>
<dbReference type="InterPro" id="IPR007492">
    <property type="entry name" value="LytTR_DNA-bd_dom"/>
</dbReference>
<reference evidence="2" key="2">
    <citation type="submission" date="2021-04" db="EMBL/GenBank/DDBJ databases">
        <authorList>
            <person name="Gilroy R."/>
        </authorList>
    </citation>
    <scope>NUCLEOTIDE SEQUENCE</scope>
    <source>
        <strain evidence="2">CHK169-2315</strain>
    </source>
</reference>
<protein>
    <submittedName>
        <fullName evidence="2">LytTR family transcriptional regulator DNA-binding domain-containing protein</fullName>
    </submittedName>
</protein>
<dbReference type="Pfam" id="PF04397">
    <property type="entry name" value="LytTR"/>
    <property type="match status" value="1"/>
</dbReference>
<dbReference type="Gene3D" id="2.40.50.40">
    <property type="match status" value="1"/>
</dbReference>
<dbReference type="SMART" id="SM00850">
    <property type="entry name" value="LytTR"/>
    <property type="match status" value="1"/>
</dbReference>
<accession>A0A9D1PPV0</accession>
<evidence type="ECO:0000313" key="3">
    <source>
        <dbReference type="Proteomes" id="UP000823937"/>
    </source>
</evidence>
<dbReference type="InterPro" id="IPR046947">
    <property type="entry name" value="LytR-like"/>
</dbReference>
<organism evidence="2 3">
    <name type="scientific">Candidatus Pseudogracilibacillus intestinigallinarum</name>
    <dbReference type="NCBI Taxonomy" id="2838742"/>
    <lineage>
        <taxon>Bacteria</taxon>
        <taxon>Bacillati</taxon>
        <taxon>Bacillota</taxon>
        <taxon>Bacilli</taxon>
        <taxon>Bacillales</taxon>
        <taxon>Bacillaceae</taxon>
        <taxon>Pseudogracilibacillus</taxon>
    </lineage>
</organism>
<comment type="caution">
    <text evidence="2">The sequence shown here is derived from an EMBL/GenBank/DDBJ whole genome shotgun (WGS) entry which is preliminary data.</text>
</comment>
<gene>
    <name evidence="2" type="ORF">H9895_09690</name>
</gene>
<dbReference type="Gene3D" id="2.20.25.10">
    <property type="match status" value="1"/>
</dbReference>
<dbReference type="PANTHER" id="PTHR37299:SF4">
    <property type="entry name" value="TRANSCRIPTIONAL REGULATOR"/>
    <property type="match status" value="1"/>
</dbReference>
<dbReference type="Proteomes" id="UP000823937">
    <property type="component" value="Unassembled WGS sequence"/>
</dbReference>
<reference evidence="2" key="1">
    <citation type="journal article" date="2021" name="PeerJ">
        <title>Extensive microbial diversity within the chicken gut microbiome revealed by metagenomics and culture.</title>
        <authorList>
            <person name="Gilroy R."/>
            <person name="Ravi A."/>
            <person name="Getino M."/>
            <person name="Pursley I."/>
            <person name="Horton D.L."/>
            <person name="Alikhan N.F."/>
            <person name="Baker D."/>
            <person name="Gharbi K."/>
            <person name="Hall N."/>
            <person name="Watson M."/>
            <person name="Adriaenssens E.M."/>
            <person name="Foster-Nyarko E."/>
            <person name="Jarju S."/>
            <person name="Secka A."/>
            <person name="Antonio M."/>
            <person name="Oren A."/>
            <person name="Chaudhuri R.R."/>
            <person name="La Ragione R."/>
            <person name="Hildebrand F."/>
            <person name="Pallen M.J."/>
        </authorList>
    </citation>
    <scope>NUCLEOTIDE SEQUENCE</scope>
    <source>
        <strain evidence="2">CHK169-2315</strain>
    </source>
</reference>
<dbReference type="AlphaFoldDB" id="A0A9D1PPV0"/>
<keyword evidence="2" id="KW-0238">DNA-binding</keyword>
<dbReference type="PROSITE" id="PS50930">
    <property type="entry name" value="HTH_LYTTR"/>
    <property type="match status" value="1"/>
</dbReference>
<name>A0A9D1PPV0_9BACI</name>
<dbReference type="GO" id="GO:0003677">
    <property type="term" value="F:DNA binding"/>
    <property type="evidence" value="ECO:0007669"/>
    <property type="project" value="UniProtKB-KW"/>
</dbReference>
<proteinExistence type="predicted"/>
<dbReference type="PANTHER" id="PTHR37299">
    <property type="entry name" value="TRANSCRIPTIONAL REGULATOR-RELATED"/>
    <property type="match status" value="1"/>
</dbReference>
<dbReference type="EMBL" id="DXHX01000134">
    <property type="protein sequence ID" value="HIV75338.1"/>
    <property type="molecule type" value="Genomic_DNA"/>
</dbReference>
<feature type="domain" description="HTH LytTR-type" evidence="1">
    <location>
        <begin position="112"/>
        <end position="216"/>
    </location>
</feature>
<dbReference type="GO" id="GO:0000156">
    <property type="term" value="F:phosphorelay response regulator activity"/>
    <property type="evidence" value="ECO:0007669"/>
    <property type="project" value="InterPro"/>
</dbReference>
<evidence type="ECO:0000313" key="2">
    <source>
        <dbReference type="EMBL" id="HIV75338.1"/>
    </source>
</evidence>